<evidence type="ECO:0000313" key="2">
    <source>
        <dbReference type="EMBL" id="GBE85111.1"/>
    </source>
</evidence>
<reference evidence="2 3" key="1">
    <citation type="journal article" date="2018" name="Sci. Rep.">
        <title>Genome sequence of the cauliflower mushroom Sparassis crispa (Hanabiratake) and its association with beneficial usage.</title>
        <authorList>
            <person name="Kiyama R."/>
            <person name="Furutani Y."/>
            <person name="Kawaguchi K."/>
            <person name="Nakanishi T."/>
        </authorList>
    </citation>
    <scope>NUCLEOTIDE SEQUENCE [LARGE SCALE GENOMIC DNA]</scope>
</reference>
<dbReference type="AlphaFoldDB" id="A0A401GS95"/>
<sequence>MYFPHIVFSAARGVLDDWQYSATHLGRTIEQHSPTRSQLCWQHPEERRILSRELRASQTTGDFGRASLRASARRNSSPEEQ</sequence>
<keyword evidence="3" id="KW-1185">Reference proteome</keyword>
<comment type="caution">
    <text evidence="2">The sequence shown here is derived from an EMBL/GenBank/DDBJ whole genome shotgun (WGS) entry which is preliminary data.</text>
</comment>
<name>A0A401GS95_9APHY</name>
<dbReference type="RefSeq" id="XP_027616024.1">
    <property type="nucleotide sequence ID" value="XM_027760223.1"/>
</dbReference>
<accession>A0A401GS95</accession>
<gene>
    <name evidence="2" type="ORF">SCP_0702970</name>
</gene>
<feature type="region of interest" description="Disordered" evidence="1">
    <location>
        <begin position="52"/>
        <end position="81"/>
    </location>
</feature>
<dbReference type="GeneID" id="38782028"/>
<protein>
    <submittedName>
        <fullName evidence="2">Uncharacterized protein</fullName>
    </submittedName>
</protein>
<evidence type="ECO:0000313" key="3">
    <source>
        <dbReference type="Proteomes" id="UP000287166"/>
    </source>
</evidence>
<organism evidence="2 3">
    <name type="scientific">Sparassis crispa</name>
    <dbReference type="NCBI Taxonomy" id="139825"/>
    <lineage>
        <taxon>Eukaryota</taxon>
        <taxon>Fungi</taxon>
        <taxon>Dikarya</taxon>
        <taxon>Basidiomycota</taxon>
        <taxon>Agaricomycotina</taxon>
        <taxon>Agaricomycetes</taxon>
        <taxon>Polyporales</taxon>
        <taxon>Sparassidaceae</taxon>
        <taxon>Sparassis</taxon>
    </lineage>
</organism>
<dbReference type="EMBL" id="BFAD01000007">
    <property type="protein sequence ID" value="GBE85111.1"/>
    <property type="molecule type" value="Genomic_DNA"/>
</dbReference>
<evidence type="ECO:0000256" key="1">
    <source>
        <dbReference type="SAM" id="MobiDB-lite"/>
    </source>
</evidence>
<dbReference type="InParanoid" id="A0A401GS95"/>
<dbReference type="Proteomes" id="UP000287166">
    <property type="component" value="Unassembled WGS sequence"/>
</dbReference>
<proteinExistence type="predicted"/>
<feature type="compositionally biased region" description="Low complexity" evidence="1">
    <location>
        <begin position="65"/>
        <end position="75"/>
    </location>
</feature>